<dbReference type="PANTHER" id="PTHR14097:SF8">
    <property type="entry name" value="NAD(P)-BINDING DOMAIN-CONTAINING PROTEIN"/>
    <property type="match status" value="1"/>
</dbReference>
<protein>
    <submittedName>
        <fullName evidence="1">Oxidoreductase</fullName>
    </submittedName>
</protein>
<dbReference type="STRING" id="29485.CH64_581"/>
<dbReference type="PANTHER" id="PTHR14097">
    <property type="entry name" value="OXIDOREDUCTASE HTATIP2"/>
    <property type="match status" value="1"/>
</dbReference>
<dbReference type="Gene3D" id="3.40.50.720">
    <property type="entry name" value="NAD(P)-binding Rossmann-like Domain"/>
    <property type="match status" value="1"/>
</dbReference>
<organism evidence="1 2">
    <name type="scientific">Yersinia rohdei</name>
    <dbReference type="NCBI Taxonomy" id="29485"/>
    <lineage>
        <taxon>Bacteria</taxon>
        <taxon>Pseudomonadati</taxon>
        <taxon>Pseudomonadota</taxon>
        <taxon>Gammaproteobacteria</taxon>
        <taxon>Enterobacterales</taxon>
        <taxon>Yersiniaceae</taxon>
        <taxon>Yersinia</taxon>
    </lineage>
</organism>
<dbReference type="Proteomes" id="UP000042054">
    <property type="component" value="Unassembled WGS sequence"/>
</dbReference>
<name>A0A0U1HPM1_YERRO</name>
<accession>A0A0U1HPM1</accession>
<evidence type="ECO:0000313" key="1">
    <source>
        <dbReference type="EMBL" id="CQI88500.1"/>
    </source>
</evidence>
<dbReference type="OrthoDB" id="9798632at2"/>
<gene>
    <name evidence="1" type="ORF">ERS008555_00843</name>
</gene>
<sequence length="227" mass="24899">MKIIIFGASGMLGQGVVRECLLAADVSGVAVVTRQALAISNPKLQQIVTPDPTKFSLSREDIRQYDACFFCLGVSATGMTEEKYRQLTYELTLNVASQLQQANPAMAFIYVSGAGTDSSEQGKVMWARVKGKTENALLKLGFAHAWMFRPAIIQPLNGARSKTASYRIFYQLLTPLFPLLKYLFPTAILTTEDMGKAMLNAVRYGYDKPILEKGDISQLAKAGGEQN</sequence>
<dbReference type="InterPro" id="IPR036291">
    <property type="entry name" value="NAD(P)-bd_dom_sf"/>
</dbReference>
<proteinExistence type="predicted"/>
<dbReference type="RefSeq" id="WP_050534623.1">
    <property type="nucleotide sequence ID" value="NZ_CABIHO010000047.1"/>
</dbReference>
<dbReference type="SUPFAM" id="SSF51735">
    <property type="entry name" value="NAD(P)-binding Rossmann-fold domains"/>
    <property type="match status" value="1"/>
</dbReference>
<dbReference type="AlphaFoldDB" id="A0A0U1HPM1"/>
<dbReference type="EMBL" id="CTKE01000003">
    <property type="protein sequence ID" value="CQI88500.1"/>
    <property type="molecule type" value="Genomic_DNA"/>
</dbReference>
<evidence type="ECO:0000313" key="2">
    <source>
        <dbReference type="Proteomes" id="UP000042054"/>
    </source>
</evidence>
<reference evidence="1 2" key="1">
    <citation type="submission" date="2015-03" db="EMBL/GenBank/DDBJ databases">
        <authorList>
            <person name="Murphy D."/>
        </authorList>
    </citation>
    <scope>NUCLEOTIDE SEQUENCE [LARGE SCALE GENOMIC DNA]</scope>
    <source>
        <strain evidence="1 2">68/02</strain>
    </source>
</reference>